<evidence type="ECO:0000313" key="2">
    <source>
        <dbReference type="Proteomes" id="UP000292459"/>
    </source>
</evidence>
<gene>
    <name evidence="1" type="ORF">DYY88_06190</name>
</gene>
<keyword evidence="2" id="KW-1185">Reference proteome</keyword>
<dbReference type="OrthoDB" id="572723at2"/>
<comment type="caution">
    <text evidence="1">The sequence shown here is derived from an EMBL/GenBank/DDBJ whole genome shotgun (WGS) entry which is preliminary data.</text>
</comment>
<protein>
    <submittedName>
        <fullName evidence="1">Resolvase</fullName>
    </submittedName>
</protein>
<accession>A0A4Q7EJ13</accession>
<dbReference type="AlphaFoldDB" id="A0A4Q7EJ13"/>
<proteinExistence type="predicted"/>
<sequence>MSEFEAAPTLAGVDELPPDAYLTVDDVQKQIKRSRASVYRYANTHPDILNPPFDADKLNPEVRRDRDDPLLFHPREVRRFAQDILGLNPTITVQPSEETTTQEILKAILSELRAIRQQLEAQSD</sequence>
<reference evidence="1 2" key="1">
    <citation type="submission" date="2018-11" db="EMBL/GenBank/DDBJ databases">
        <title>Whole genome sequencing of an environmental sample.</title>
        <authorList>
            <person name="Sarangi A.N."/>
            <person name="Singh D."/>
            <person name="Tripathy S."/>
        </authorList>
    </citation>
    <scope>NUCLEOTIDE SEQUENCE [LARGE SCALE GENOMIC DNA]</scope>
    <source>
        <strain evidence="1 2">Lakshadweep</strain>
    </source>
</reference>
<organism evidence="1 2">
    <name type="scientific">Leptolyngbya iicbica LK</name>
    <dbReference type="NCBI Taxonomy" id="2294035"/>
    <lineage>
        <taxon>Bacteria</taxon>
        <taxon>Bacillati</taxon>
        <taxon>Cyanobacteriota</taxon>
        <taxon>Cyanophyceae</taxon>
        <taxon>Leptolyngbyales</taxon>
        <taxon>Leptolyngbyaceae</taxon>
        <taxon>Leptolyngbya group</taxon>
        <taxon>Leptolyngbya</taxon>
        <taxon>Leptolyngbya iicbica</taxon>
    </lineage>
</organism>
<dbReference type="EMBL" id="QVFV01000001">
    <property type="protein sequence ID" value="RZM83088.1"/>
    <property type="molecule type" value="Genomic_DNA"/>
</dbReference>
<evidence type="ECO:0000313" key="1">
    <source>
        <dbReference type="EMBL" id="RZM83088.1"/>
    </source>
</evidence>
<dbReference type="Proteomes" id="UP000292459">
    <property type="component" value="Unassembled WGS sequence"/>
</dbReference>
<name>A0A4Q7EJ13_9CYAN</name>